<comment type="caution">
    <text evidence="4">The sequence shown here is derived from an EMBL/GenBank/DDBJ whole genome shotgun (WGS) entry which is preliminary data.</text>
</comment>
<accession>A0A542X997</accession>
<evidence type="ECO:0000256" key="1">
    <source>
        <dbReference type="ARBA" id="ARBA00023125"/>
    </source>
</evidence>
<dbReference type="GO" id="GO:0000976">
    <property type="term" value="F:transcription cis-regulatory region binding"/>
    <property type="evidence" value="ECO:0007669"/>
    <property type="project" value="TreeGrafter"/>
</dbReference>
<keyword evidence="1 2" id="KW-0238">DNA-binding</keyword>
<dbReference type="SUPFAM" id="SSF48498">
    <property type="entry name" value="Tetracyclin repressor-like, C-terminal domain"/>
    <property type="match status" value="1"/>
</dbReference>
<dbReference type="OrthoDB" id="4726108at2"/>
<organism evidence="4 5">
    <name type="scientific">Barrientosiimonas humi</name>
    <dbReference type="NCBI Taxonomy" id="999931"/>
    <lineage>
        <taxon>Bacteria</taxon>
        <taxon>Bacillati</taxon>
        <taxon>Actinomycetota</taxon>
        <taxon>Actinomycetes</taxon>
        <taxon>Micrococcales</taxon>
        <taxon>Dermacoccaceae</taxon>
        <taxon>Barrientosiimonas</taxon>
    </lineage>
</organism>
<dbReference type="Pfam" id="PF17920">
    <property type="entry name" value="TetR_C_16"/>
    <property type="match status" value="1"/>
</dbReference>
<dbReference type="InterPro" id="IPR050109">
    <property type="entry name" value="HTH-type_TetR-like_transc_reg"/>
</dbReference>
<dbReference type="Gene3D" id="1.10.357.10">
    <property type="entry name" value="Tetracycline Repressor, domain 2"/>
    <property type="match status" value="1"/>
</dbReference>
<dbReference type="PRINTS" id="PR00455">
    <property type="entry name" value="HTHTETR"/>
</dbReference>
<keyword evidence="5" id="KW-1185">Reference proteome</keyword>
<evidence type="ECO:0000259" key="3">
    <source>
        <dbReference type="PROSITE" id="PS50977"/>
    </source>
</evidence>
<dbReference type="AlphaFoldDB" id="A0A542X997"/>
<name>A0A542X997_9MICO</name>
<dbReference type="EMBL" id="VFOK01000001">
    <property type="protein sequence ID" value="TQL32408.1"/>
    <property type="molecule type" value="Genomic_DNA"/>
</dbReference>
<dbReference type="InterPro" id="IPR036271">
    <property type="entry name" value="Tet_transcr_reg_TetR-rel_C_sf"/>
</dbReference>
<protein>
    <submittedName>
        <fullName evidence="4">TetR family transcriptional regulator</fullName>
    </submittedName>
</protein>
<dbReference type="Pfam" id="PF00440">
    <property type="entry name" value="TetR_N"/>
    <property type="match status" value="1"/>
</dbReference>
<dbReference type="InterPro" id="IPR009057">
    <property type="entry name" value="Homeodomain-like_sf"/>
</dbReference>
<dbReference type="InterPro" id="IPR001647">
    <property type="entry name" value="HTH_TetR"/>
</dbReference>
<evidence type="ECO:0000256" key="2">
    <source>
        <dbReference type="PROSITE-ProRule" id="PRU00335"/>
    </source>
</evidence>
<dbReference type="GO" id="GO:0003700">
    <property type="term" value="F:DNA-binding transcription factor activity"/>
    <property type="evidence" value="ECO:0007669"/>
    <property type="project" value="TreeGrafter"/>
</dbReference>
<evidence type="ECO:0000313" key="4">
    <source>
        <dbReference type="EMBL" id="TQL32408.1"/>
    </source>
</evidence>
<dbReference type="PANTHER" id="PTHR30055:SF235">
    <property type="entry name" value="TRANSCRIPTIONAL REGULATORY PROTEIN"/>
    <property type="match status" value="1"/>
</dbReference>
<dbReference type="PANTHER" id="PTHR30055">
    <property type="entry name" value="HTH-TYPE TRANSCRIPTIONAL REGULATOR RUTR"/>
    <property type="match status" value="1"/>
</dbReference>
<dbReference type="Proteomes" id="UP000318336">
    <property type="component" value="Unassembled WGS sequence"/>
</dbReference>
<gene>
    <name evidence="4" type="ORF">FB554_0533</name>
</gene>
<dbReference type="Gene3D" id="1.10.10.60">
    <property type="entry name" value="Homeodomain-like"/>
    <property type="match status" value="1"/>
</dbReference>
<dbReference type="RefSeq" id="WP_142004509.1">
    <property type="nucleotide sequence ID" value="NZ_CAJTBP010000001.1"/>
</dbReference>
<dbReference type="PROSITE" id="PS50977">
    <property type="entry name" value="HTH_TETR_2"/>
    <property type="match status" value="1"/>
</dbReference>
<evidence type="ECO:0000313" key="5">
    <source>
        <dbReference type="Proteomes" id="UP000318336"/>
    </source>
</evidence>
<sequence>MSPRGGRPPGASDARERILTAARELFAQKGFQQTSLRAIATEAGVDVALISHYFDNKRGLFVAAIALPHDPADVLAAVADVPDEQLGSGVLRAVLTVWSSPGAAGLEASFRSAIAGDESLVRDMLQGLVLPQLHERVEQMSGDADRRLPLAFTQIAGIILLRQVIRLEPLTRLTVDEVVAALGPNVDRLLTGPLPD</sequence>
<dbReference type="SUPFAM" id="SSF46689">
    <property type="entry name" value="Homeodomain-like"/>
    <property type="match status" value="1"/>
</dbReference>
<feature type="domain" description="HTH tetR-type" evidence="3">
    <location>
        <begin position="12"/>
        <end position="72"/>
    </location>
</feature>
<reference evidence="4 5" key="1">
    <citation type="submission" date="2019-06" db="EMBL/GenBank/DDBJ databases">
        <title>Sequencing the genomes of 1000 actinobacteria strains.</title>
        <authorList>
            <person name="Klenk H.-P."/>
        </authorList>
    </citation>
    <scope>NUCLEOTIDE SEQUENCE [LARGE SCALE GENOMIC DNA]</scope>
    <source>
        <strain evidence="4 5">DSM 24617</strain>
    </source>
</reference>
<feature type="DNA-binding region" description="H-T-H motif" evidence="2">
    <location>
        <begin position="35"/>
        <end position="54"/>
    </location>
</feature>
<proteinExistence type="predicted"/>
<dbReference type="InterPro" id="IPR041678">
    <property type="entry name" value="TetR_C_16"/>
</dbReference>